<feature type="binding site" evidence="9">
    <location>
        <position position="98"/>
    </location>
    <ligand>
        <name>ATP</name>
        <dbReference type="ChEBI" id="CHEBI:30616"/>
    </ligand>
</feature>
<comment type="subcellular location">
    <subcellularLocation>
        <location evidence="9">Cytoplasm</location>
    </subcellularLocation>
</comment>
<dbReference type="InterPro" id="IPR001980">
    <property type="entry name" value="PPAT"/>
</dbReference>
<reference evidence="11 12" key="1">
    <citation type="submission" date="2019-11" db="EMBL/GenBank/DDBJ databases">
        <title>Complete genome sequence of Spiroplasma tabanidicola TAUS-1 (DSM 22603).</title>
        <authorList>
            <person name="Huang C.-T."/>
            <person name="Lin Y.-C."/>
            <person name="Kuo C.-H."/>
        </authorList>
    </citation>
    <scope>NUCLEOTIDE SEQUENCE [LARGE SCALE GENOMIC DNA]</scope>
    <source>
        <strain evidence="11 12">TAUS-1</strain>
    </source>
</reference>
<evidence type="ECO:0000256" key="2">
    <source>
        <dbReference type="ARBA" id="ARBA00022679"/>
    </source>
</evidence>
<dbReference type="AlphaFoldDB" id="A0A6I6CDD5"/>
<keyword evidence="3 9" id="KW-0548">Nucleotidyltransferase</keyword>
<dbReference type="UniPathway" id="UPA00241">
    <property type="reaction ID" value="UER00355"/>
</dbReference>
<feature type="binding site" evidence="9">
    <location>
        <begin position="123"/>
        <end position="129"/>
    </location>
    <ligand>
        <name>ATP</name>
        <dbReference type="ChEBI" id="CHEBI:30616"/>
    </ligand>
</feature>
<evidence type="ECO:0000313" key="11">
    <source>
        <dbReference type="EMBL" id="QGS52328.1"/>
    </source>
</evidence>
<dbReference type="SUPFAM" id="SSF52374">
    <property type="entry name" value="Nucleotidylyl transferase"/>
    <property type="match status" value="1"/>
</dbReference>
<organism evidence="11 12">
    <name type="scientific">Spiroplasma tabanidicola</name>
    <dbReference type="NCBI Taxonomy" id="324079"/>
    <lineage>
        <taxon>Bacteria</taxon>
        <taxon>Bacillati</taxon>
        <taxon>Mycoplasmatota</taxon>
        <taxon>Mollicutes</taxon>
        <taxon>Entomoplasmatales</taxon>
        <taxon>Spiroplasmataceae</taxon>
        <taxon>Spiroplasma</taxon>
    </lineage>
</organism>
<dbReference type="GO" id="GO:0005737">
    <property type="term" value="C:cytoplasm"/>
    <property type="evidence" value="ECO:0007669"/>
    <property type="project" value="UniProtKB-SubCell"/>
</dbReference>
<keyword evidence="5 9" id="KW-0067">ATP-binding</keyword>
<keyword evidence="2 9" id="KW-0808">Transferase</keyword>
<evidence type="ECO:0000256" key="6">
    <source>
        <dbReference type="ARBA" id="ARBA00022842"/>
    </source>
</evidence>
<dbReference type="PRINTS" id="PR01020">
    <property type="entry name" value="LPSBIOSNTHSS"/>
</dbReference>
<keyword evidence="6 9" id="KW-0460">Magnesium</keyword>
<evidence type="ECO:0000313" key="12">
    <source>
        <dbReference type="Proteomes" id="UP000424468"/>
    </source>
</evidence>
<accession>A0A6I6CDD5</accession>
<gene>
    <name evidence="9 11" type="primary">coaD</name>
    <name evidence="11" type="ORF">STABA_v1c09750</name>
</gene>
<dbReference type="GO" id="GO:0004595">
    <property type="term" value="F:pantetheine-phosphate adenylyltransferase activity"/>
    <property type="evidence" value="ECO:0007669"/>
    <property type="project" value="UniProtKB-UniRule"/>
</dbReference>
<sequence>MIAIYPGSFNPFHQGHLDILNKAVKLFSKVYIVITKNIAKELEPNLASRVIQVKNFTKEVKNCEVLINQDELTADFAKKLNASYIIRGVRNEADFSYEREIYDVNKYLNPKLETIILIADSEKREISSTSIKEIELYKRGKK</sequence>
<dbReference type="GO" id="GO:0015937">
    <property type="term" value="P:coenzyme A biosynthetic process"/>
    <property type="evidence" value="ECO:0007669"/>
    <property type="project" value="UniProtKB-UniRule"/>
</dbReference>
<dbReference type="Pfam" id="PF01467">
    <property type="entry name" value="CTP_transf_like"/>
    <property type="match status" value="1"/>
</dbReference>
<dbReference type="GO" id="GO:0005524">
    <property type="term" value="F:ATP binding"/>
    <property type="evidence" value="ECO:0007669"/>
    <property type="project" value="UniProtKB-KW"/>
</dbReference>
<feature type="binding site" evidence="9">
    <location>
        <position position="40"/>
    </location>
    <ligand>
        <name>substrate</name>
    </ligand>
</feature>
<keyword evidence="12" id="KW-1185">Reference proteome</keyword>
<evidence type="ECO:0000256" key="3">
    <source>
        <dbReference type="ARBA" id="ARBA00022695"/>
    </source>
</evidence>
<dbReference type="InterPro" id="IPR004821">
    <property type="entry name" value="Cyt_trans-like"/>
</dbReference>
<dbReference type="Proteomes" id="UP000424468">
    <property type="component" value="Chromosome"/>
</dbReference>
<dbReference type="EC" id="2.7.7.3" evidence="9"/>
<dbReference type="NCBIfam" id="TIGR00125">
    <property type="entry name" value="cyt_tran_rel"/>
    <property type="match status" value="1"/>
</dbReference>
<feature type="binding site" evidence="9">
    <location>
        <position position="16"/>
    </location>
    <ligand>
        <name>ATP</name>
        <dbReference type="ChEBI" id="CHEBI:30616"/>
    </ligand>
</feature>
<protein>
    <recommendedName>
        <fullName evidence="9">Phosphopantetheine adenylyltransferase</fullName>
        <ecNumber evidence="9">2.7.7.3</ecNumber>
    </recommendedName>
    <alternativeName>
        <fullName evidence="9">Dephospho-CoA pyrophosphorylase</fullName>
    </alternativeName>
    <alternativeName>
        <fullName evidence="9">Pantetheine-phosphate adenylyltransferase</fullName>
        <shortName evidence="9">PPAT</shortName>
    </alternativeName>
</protein>
<name>A0A6I6CDD5_9MOLU</name>
<dbReference type="HAMAP" id="MF_00151">
    <property type="entry name" value="PPAT_bact"/>
    <property type="match status" value="1"/>
</dbReference>
<evidence type="ECO:0000256" key="5">
    <source>
        <dbReference type="ARBA" id="ARBA00022840"/>
    </source>
</evidence>
<feature type="binding site" evidence="9">
    <location>
        <position position="8"/>
    </location>
    <ligand>
        <name>substrate</name>
    </ligand>
</feature>
<dbReference type="KEGG" id="stab:STABA_v1c09750"/>
<feature type="binding site" evidence="9">
    <location>
        <begin position="88"/>
        <end position="90"/>
    </location>
    <ligand>
        <name>ATP</name>
        <dbReference type="ChEBI" id="CHEBI:30616"/>
    </ligand>
</feature>
<comment type="pathway">
    <text evidence="9">Cofactor biosynthesis; coenzyme A biosynthesis; CoA from (R)-pantothenate: step 4/5.</text>
</comment>
<keyword evidence="4 9" id="KW-0547">Nucleotide-binding</keyword>
<feature type="binding site" evidence="9">
    <location>
        <position position="87"/>
    </location>
    <ligand>
        <name>substrate</name>
    </ligand>
</feature>
<evidence type="ECO:0000256" key="9">
    <source>
        <dbReference type="HAMAP-Rule" id="MF_00151"/>
    </source>
</evidence>
<dbReference type="PANTHER" id="PTHR21342:SF1">
    <property type="entry name" value="PHOSPHOPANTETHEINE ADENYLYLTRANSFERASE"/>
    <property type="match status" value="1"/>
</dbReference>
<comment type="function">
    <text evidence="9">Reversibly transfers an adenylyl group from ATP to 4'-phosphopantetheine, yielding dephospho-CoA (dPCoA) and pyrophosphate.</text>
</comment>
<evidence type="ECO:0000259" key="10">
    <source>
        <dbReference type="Pfam" id="PF01467"/>
    </source>
</evidence>
<comment type="catalytic activity">
    <reaction evidence="8 9">
        <text>(R)-4'-phosphopantetheine + ATP + H(+) = 3'-dephospho-CoA + diphosphate</text>
        <dbReference type="Rhea" id="RHEA:19801"/>
        <dbReference type="ChEBI" id="CHEBI:15378"/>
        <dbReference type="ChEBI" id="CHEBI:30616"/>
        <dbReference type="ChEBI" id="CHEBI:33019"/>
        <dbReference type="ChEBI" id="CHEBI:57328"/>
        <dbReference type="ChEBI" id="CHEBI:61723"/>
        <dbReference type="EC" id="2.7.7.3"/>
    </reaction>
</comment>
<dbReference type="InterPro" id="IPR014729">
    <property type="entry name" value="Rossmann-like_a/b/a_fold"/>
</dbReference>
<comment type="subunit">
    <text evidence="9">Homohexamer.</text>
</comment>
<keyword evidence="1 9" id="KW-0963">Cytoplasm</keyword>
<dbReference type="Gene3D" id="3.40.50.620">
    <property type="entry name" value="HUPs"/>
    <property type="match status" value="1"/>
</dbReference>
<evidence type="ECO:0000256" key="8">
    <source>
        <dbReference type="ARBA" id="ARBA00029346"/>
    </source>
</evidence>
<feature type="domain" description="Cytidyltransferase-like" evidence="10">
    <location>
        <begin position="4"/>
        <end position="133"/>
    </location>
</feature>
<feature type="site" description="Transition state stabilizer" evidence="9">
    <location>
        <position position="16"/>
    </location>
</feature>
<proteinExistence type="inferred from homology"/>
<evidence type="ECO:0000256" key="4">
    <source>
        <dbReference type="ARBA" id="ARBA00022741"/>
    </source>
</evidence>
<keyword evidence="7 9" id="KW-0173">Coenzyme A biosynthesis</keyword>
<dbReference type="EMBL" id="CP046276">
    <property type="protein sequence ID" value="QGS52328.1"/>
    <property type="molecule type" value="Genomic_DNA"/>
</dbReference>
<feature type="binding site" evidence="9">
    <location>
        <begin position="8"/>
        <end position="9"/>
    </location>
    <ligand>
        <name>ATP</name>
        <dbReference type="ChEBI" id="CHEBI:30616"/>
    </ligand>
</feature>
<feature type="binding site" evidence="9">
    <location>
        <position position="73"/>
    </location>
    <ligand>
        <name>substrate</name>
    </ligand>
</feature>
<dbReference type="PANTHER" id="PTHR21342">
    <property type="entry name" value="PHOSPHOPANTETHEINE ADENYLYLTRANSFERASE"/>
    <property type="match status" value="1"/>
</dbReference>
<comment type="similarity">
    <text evidence="9">Belongs to the bacterial CoaD family.</text>
</comment>
<dbReference type="NCBIfam" id="TIGR01510">
    <property type="entry name" value="coaD_prev_kdtB"/>
    <property type="match status" value="1"/>
</dbReference>
<comment type="cofactor">
    <cofactor evidence="9">
        <name>Mg(2+)</name>
        <dbReference type="ChEBI" id="CHEBI:18420"/>
    </cofactor>
</comment>
<evidence type="ECO:0000256" key="1">
    <source>
        <dbReference type="ARBA" id="ARBA00022490"/>
    </source>
</evidence>
<evidence type="ECO:0000256" key="7">
    <source>
        <dbReference type="ARBA" id="ARBA00022993"/>
    </source>
</evidence>